<evidence type="ECO:0000313" key="4">
    <source>
        <dbReference type="Proteomes" id="UP000500857"/>
    </source>
</evidence>
<feature type="domain" description="Ribbon-helix-helix protein CopG" evidence="2">
    <location>
        <begin position="9"/>
        <end position="39"/>
    </location>
</feature>
<evidence type="ECO:0000256" key="1">
    <source>
        <dbReference type="SAM" id="MobiDB-lite"/>
    </source>
</evidence>
<dbReference type="InterPro" id="IPR010985">
    <property type="entry name" value="Ribbon_hlx_hlx"/>
</dbReference>
<dbReference type="AlphaFoldDB" id="A0A6H1TV51"/>
<sequence length="63" mass="7433">MARDYMLRIRLNSQELEKLKAEAQRRELSMSEVVRDYIKRMPKPKKAPQNMTETMTETSSTQG</sequence>
<proteinExistence type="predicted"/>
<evidence type="ECO:0000313" key="3">
    <source>
        <dbReference type="EMBL" id="QIZ70494.1"/>
    </source>
</evidence>
<feature type="compositionally biased region" description="Low complexity" evidence="1">
    <location>
        <begin position="51"/>
        <end position="63"/>
    </location>
</feature>
<dbReference type="GO" id="GO:0006355">
    <property type="term" value="P:regulation of DNA-templated transcription"/>
    <property type="evidence" value="ECO:0007669"/>
    <property type="project" value="InterPro"/>
</dbReference>
<dbReference type="Pfam" id="PF01402">
    <property type="entry name" value="RHH_1"/>
    <property type="match status" value="1"/>
</dbReference>
<gene>
    <name evidence="3" type="ORF">HCG48_07790</name>
</gene>
<dbReference type="RefSeq" id="WP_168568649.1">
    <property type="nucleotide sequence ID" value="NZ_CP051167.1"/>
</dbReference>
<evidence type="ECO:0000259" key="2">
    <source>
        <dbReference type="Pfam" id="PF01402"/>
    </source>
</evidence>
<keyword evidence="4" id="KW-1185">Reference proteome</keyword>
<dbReference type="EMBL" id="CP051167">
    <property type="protein sequence ID" value="QIZ70494.1"/>
    <property type="molecule type" value="Genomic_DNA"/>
</dbReference>
<organism evidence="3 4">
    <name type="scientific">Oxynema aestuarii AP17</name>
    <dbReference type="NCBI Taxonomy" id="2064643"/>
    <lineage>
        <taxon>Bacteria</taxon>
        <taxon>Bacillati</taxon>
        <taxon>Cyanobacteriota</taxon>
        <taxon>Cyanophyceae</taxon>
        <taxon>Oscillatoriophycideae</taxon>
        <taxon>Oscillatoriales</taxon>
        <taxon>Oscillatoriaceae</taxon>
        <taxon>Oxynema</taxon>
        <taxon>Oxynema aestuarii</taxon>
    </lineage>
</organism>
<accession>A0A6H1TV51</accession>
<name>A0A6H1TV51_9CYAN</name>
<dbReference type="InterPro" id="IPR002145">
    <property type="entry name" value="CopG"/>
</dbReference>
<dbReference type="KEGG" id="oxy:HCG48_07790"/>
<dbReference type="Proteomes" id="UP000500857">
    <property type="component" value="Chromosome"/>
</dbReference>
<reference evidence="3 4" key="1">
    <citation type="submission" date="2020-04" db="EMBL/GenBank/DDBJ databases">
        <authorList>
            <person name="Basu S."/>
            <person name="Maruthanayagam V."/>
            <person name="Chakraborty S."/>
            <person name="Pramanik A."/>
            <person name="Mukherjee J."/>
            <person name="Brink B."/>
        </authorList>
    </citation>
    <scope>NUCLEOTIDE SEQUENCE [LARGE SCALE GENOMIC DNA]</scope>
    <source>
        <strain evidence="3 4">AP17</strain>
    </source>
</reference>
<protein>
    <submittedName>
        <fullName evidence="3">Ribbon-helix-helix protein, CopG family</fullName>
    </submittedName>
</protein>
<feature type="region of interest" description="Disordered" evidence="1">
    <location>
        <begin position="40"/>
        <end position="63"/>
    </location>
</feature>
<dbReference type="SUPFAM" id="SSF47598">
    <property type="entry name" value="Ribbon-helix-helix"/>
    <property type="match status" value="1"/>
</dbReference>